<keyword evidence="5" id="KW-0472">Membrane</keyword>
<keyword evidence="2 3" id="KW-0067">ATP-binding</keyword>
<evidence type="ECO:0000256" key="4">
    <source>
        <dbReference type="RuleBase" id="RU000304"/>
    </source>
</evidence>
<evidence type="ECO:0000256" key="1">
    <source>
        <dbReference type="ARBA" id="ARBA00022741"/>
    </source>
</evidence>
<dbReference type="PROSITE" id="PS50011">
    <property type="entry name" value="PROTEIN_KINASE_DOM"/>
    <property type="match status" value="1"/>
</dbReference>
<keyword evidence="8" id="KW-1185">Reference proteome</keyword>
<dbReference type="AlphaFoldDB" id="X6N6D1"/>
<keyword evidence="4" id="KW-0723">Serine/threonine-protein kinase</keyword>
<dbReference type="PROSITE" id="PS00108">
    <property type="entry name" value="PROTEIN_KINASE_ST"/>
    <property type="match status" value="1"/>
</dbReference>
<dbReference type="InterPro" id="IPR011009">
    <property type="entry name" value="Kinase-like_dom_sf"/>
</dbReference>
<keyword evidence="1 3" id="KW-0547">Nucleotide-binding</keyword>
<dbReference type="InterPro" id="IPR000719">
    <property type="entry name" value="Prot_kinase_dom"/>
</dbReference>
<dbReference type="GO" id="GO:0004674">
    <property type="term" value="F:protein serine/threonine kinase activity"/>
    <property type="evidence" value="ECO:0007669"/>
    <property type="project" value="UniProtKB-KW"/>
</dbReference>
<dbReference type="FunFam" id="1.10.510.10:FF:000571">
    <property type="entry name" value="Maternal embryonic leucine zipper kinase"/>
    <property type="match status" value="1"/>
</dbReference>
<sequence>MGNQGSSTKDGTPMRFSDYYTTGERIGSGTFAVVKKCYRKTQMDQAFAVKIIDKKHLTGRELVGLKYEVKILQTMEHPSVMKAVDVFEDKRKVRIVLELCEGGDLFDQMLKEKDKRLSEKRAAWITCKLARALKYLHEHHVCHRDLKPENVLFCKNGNIKITDFGLAHYLKLPPAYHIMHTCCGTPHYVAPEVLGAEQYGVQVDFWSLGVILYIMLSGYQPFNSKFFIYFFLSFCFFFSPPPFFF</sequence>
<feature type="binding site" evidence="3">
    <location>
        <position position="50"/>
    </location>
    <ligand>
        <name>ATP</name>
        <dbReference type="ChEBI" id="CHEBI:30616"/>
    </ligand>
</feature>
<feature type="transmembrane region" description="Helical" evidence="5">
    <location>
        <begin position="226"/>
        <end position="244"/>
    </location>
</feature>
<feature type="domain" description="Protein kinase" evidence="6">
    <location>
        <begin position="20"/>
        <end position="245"/>
    </location>
</feature>
<dbReference type="PROSITE" id="PS00107">
    <property type="entry name" value="PROTEIN_KINASE_ATP"/>
    <property type="match status" value="1"/>
</dbReference>
<dbReference type="PANTHER" id="PTHR24347">
    <property type="entry name" value="SERINE/THREONINE-PROTEIN KINASE"/>
    <property type="match status" value="1"/>
</dbReference>
<dbReference type="EMBL" id="ASPP01011745">
    <property type="protein sequence ID" value="ETO21314.1"/>
    <property type="molecule type" value="Genomic_DNA"/>
</dbReference>
<dbReference type="Gene3D" id="1.10.510.10">
    <property type="entry name" value="Transferase(Phosphotransferase) domain 1"/>
    <property type="match status" value="1"/>
</dbReference>
<comment type="similarity">
    <text evidence="4">Belongs to the protein kinase superfamily.</text>
</comment>
<dbReference type="InterPro" id="IPR017441">
    <property type="entry name" value="Protein_kinase_ATP_BS"/>
</dbReference>
<dbReference type="SUPFAM" id="SSF56112">
    <property type="entry name" value="Protein kinase-like (PK-like)"/>
    <property type="match status" value="1"/>
</dbReference>
<dbReference type="PIRSF" id="PIRSF000654">
    <property type="entry name" value="Integrin-linked_kinase"/>
    <property type="match status" value="1"/>
</dbReference>
<evidence type="ECO:0000259" key="6">
    <source>
        <dbReference type="PROSITE" id="PS50011"/>
    </source>
</evidence>
<dbReference type="InterPro" id="IPR008271">
    <property type="entry name" value="Ser/Thr_kinase_AS"/>
</dbReference>
<evidence type="ECO:0000256" key="3">
    <source>
        <dbReference type="PROSITE-ProRule" id="PRU10141"/>
    </source>
</evidence>
<dbReference type="Pfam" id="PF00069">
    <property type="entry name" value="Pkinase"/>
    <property type="match status" value="1"/>
</dbReference>
<keyword evidence="5" id="KW-1133">Transmembrane helix</keyword>
<dbReference type="OMA" id="YRETPFI"/>
<keyword evidence="4" id="KW-0418">Kinase</keyword>
<name>X6N6D1_RETFI</name>
<gene>
    <name evidence="7" type="ORF">RFI_15891</name>
</gene>
<comment type="caution">
    <text evidence="7">The sequence shown here is derived from an EMBL/GenBank/DDBJ whole genome shotgun (WGS) entry which is preliminary data.</text>
</comment>
<dbReference type="Proteomes" id="UP000023152">
    <property type="component" value="Unassembled WGS sequence"/>
</dbReference>
<evidence type="ECO:0000256" key="2">
    <source>
        <dbReference type="ARBA" id="ARBA00022840"/>
    </source>
</evidence>
<evidence type="ECO:0000313" key="8">
    <source>
        <dbReference type="Proteomes" id="UP000023152"/>
    </source>
</evidence>
<keyword evidence="4" id="KW-0808">Transferase</keyword>
<proteinExistence type="inferred from homology"/>
<accession>X6N6D1</accession>
<dbReference type="GO" id="GO:0005524">
    <property type="term" value="F:ATP binding"/>
    <property type="evidence" value="ECO:0007669"/>
    <property type="project" value="UniProtKB-UniRule"/>
</dbReference>
<organism evidence="7 8">
    <name type="scientific">Reticulomyxa filosa</name>
    <dbReference type="NCBI Taxonomy" id="46433"/>
    <lineage>
        <taxon>Eukaryota</taxon>
        <taxon>Sar</taxon>
        <taxon>Rhizaria</taxon>
        <taxon>Retaria</taxon>
        <taxon>Foraminifera</taxon>
        <taxon>Monothalamids</taxon>
        <taxon>Reticulomyxidae</taxon>
        <taxon>Reticulomyxa</taxon>
    </lineage>
</organism>
<reference evidence="7 8" key="1">
    <citation type="journal article" date="2013" name="Curr. Biol.">
        <title>The Genome of the Foraminiferan Reticulomyxa filosa.</title>
        <authorList>
            <person name="Glockner G."/>
            <person name="Hulsmann N."/>
            <person name="Schleicher M."/>
            <person name="Noegel A.A."/>
            <person name="Eichinger L."/>
            <person name="Gallinger C."/>
            <person name="Pawlowski J."/>
            <person name="Sierra R."/>
            <person name="Euteneuer U."/>
            <person name="Pillet L."/>
            <person name="Moustafa A."/>
            <person name="Platzer M."/>
            <person name="Groth M."/>
            <person name="Szafranski K."/>
            <person name="Schliwa M."/>
        </authorList>
    </citation>
    <scope>NUCLEOTIDE SEQUENCE [LARGE SCALE GENOMIC DNA]</scope>
</reference>
<evidence type="ECO:0000313" key="7">
    <source>
        <dbReference type="EMBL" id="ETO21314.1"/>
    </source>
</evidence>
<dbReference type="Gene3D" id="3.30.200.20">
    <property type="entry name" value="Phosphorylase Kinase, domain 1"/>
    <property type="match status" value="1"/>
</dbReference>
<keyword evidence="5" id="KW-0812">Transmembrane</keyword>
<protein>
    <recommendedName>
        <fullName evidence="6">Protein kinase domain-containing protein</fullName>
    </recommendedName>
</protein>
<dbReference type="SMART" id="SM00220">
    <property type="entry name" value="S_TKc"/>
    <property type="match status" value="1"/>
</dbReference>
<evidence type="ECO:0000256" key="5">
    <source>
        <dbReference type="SAM" id="Phobius"/>
    </source>
</evidence>
<dbReference type="OrthoDB" id="1738954at2759"/>